<keyword evidence="2" id="KW-1185">Reference proteome</keyword>
<dbReference type="RefSeq" id="WP_179357583.1">
    <property type="nucleotide sequence ID" value="NZ_CP058627.1"/>
</dbReference>
<dbReference type="Proteomes" id="UP000509597">
    <property type="component" value="Chromosome"/>
</dbReference>
<evidence type="ECO:0000313" key="1">
    <source>
        <dbReference type="EMBL" id="QLG87500.1"/>
    </source>
</evidence>
<dbReference type="Pfam" id="PF07103">
    <property type="entry name" value="DUF1365"/>
    <property type="match status" value="1"/>
</dbReference>
<gene>
    <name evidence="1" type="ORF">HQ393_04115</name>
</gene>
<dbReference type="AlphaFoldDB" id="A0A7H9BFL3"/>
<protein>
    <submittedName>
        <fullName evidence="1">DUF1365 domain-containing protein</fullName>
    </submittedName>
</protein>
<proteinExistence type="predicted"/>
<dbReference type="EMBL" id="CP058627">
    <property type="protein sequence ID" value="QLG87500.1"/>
    <property type="molecule type" value="Genomic_DNA"/>
</dbReference>
<dbReference type="PANTHER" id="PTHR33973:SF4">
    <property type="entry name" value="OS07G0153300 PROTEIN"/>
    <property type="match status" value="1"/>
</dbReference>
<reference evidence="1 2" key="1">
    <citation type="submission" date="2020-07" db="EMBL/GenBank/DDBJ databases">
        <title>Complete genome sequence of Chitinibacter sp. 2T18.</title>
        <authorList>
            <person name="Bae J.-W."/>
            <person name="Choi J.-W."/>
        </authorList>
    </citation>
    <scope>NUCLEOTIDE SEQUENCE [LARGE SCALE GENOMIC DNA]</scope>
    <source>
        <strain evidence="1 2">2T18</strain>
    </source>
</reference>
<organism evidence="1 2">
    <name type="scientific">Chitinibacter bivalviorum</name>
    <dbReference type="NCBI Taxonomy" id="2739434"/>
    <lineage>
        <taxon>Bacteria</taxon>
        <taxon>Pseudomonadati</taxon>
        <taxon>Pseudomonadota</taxon>
        <taxon>Betaproteobacteria</taxon>
        <taxon>Neisseriales</taxon>
        <taxon>Chitinibacteraceae</taxon>
        <taxon>Chitinibacter</taxon>
    </lineage>
</organism>
<accession>A0A7H9BFL3</accession>
<name>A0A7H9BFL3_9NEIS</name>
<dbReference type="InterPro" id="IPR010775">
    <property type="entry name" value="DUF1365"/>
</dbReference>
<dbReference type="PANTHER" id="PTHR33973">
    <property type="entry name" value="OS07G0153300 PROTEIN"/>
    <property type="match status" value="1"/>
</dbReference>
<evidence type="ECO:0000313" key="2">
    <source>
        <dbReference type="Proteomes" id="UP000509597"/>
    </source>
</evidence>
<dbReference type="KEGG" id="chiz:HQ393_04115"/>
<sequence length="259" mass="29783">MNATGYVIRGQVMHARLRPAANRFVYPVFCIRINLARLAELDNAWFGVDRTRIVSIRTRDYGPRDGSNLQRWMRQLLAAQHITCDGEIWLQTFPRVLGFAFNPVSFWYCHDAGGNLIAVLAEVNNTFGETHRYLLQGQSGAAIDGNTQLIIKKLMHVSPFCEVQGHYQFRFRDTEQTSFVGIDYYDESGLLIKTAIGGYRQAWSLAAVRYAVMMQPFLTFGVVCRIHWQAAKLWWKKVPFFRKPAPPEQGLSFQQERTL</sequence>